<dbReference type="NCBIfam" id="NF004996">
    <property type="entry name" value="PRK06381.1"/>
    <property type="match status" value="1"/>
</dbReference>
<keyword evidence="4" id="KW-1185">Reference proteome</keyword>
<dbReference type="InterPro" id="IPR050214">
    <property type="entry name" value="Cys_Synth/Cystath_Beta-Synth"/>
</dbReference>
<feature type="domain" description="Tryptophan synthase beta chain-like PALP" evidence="1">
    <location>
        <begin position="12"/>
        <end position="314"/>
    </location>
</feature>
<protein>
    <submittedName>
        <fullName evidence="2">Threonine synthase and cysteate synthase</fullName>
    </submittedName>
</protein>
<dbReference type="AlphaFoldDB" id="A0A1N5RZ65"/>
<dbReference type="GeneID" id="41587334"/>
<dbReference type="STRING" id="1673428.CPM_0012"/>
<dbReference type="Pfam" id="PF00291">
    <property type="entry name" value="PALP"/>
    <property type="match status" value="1"/>
</dbReference>
<reference evidence="2 5" key="1">
    <citation type="submission" date="2016-04" db="EMBL/GenBank/DDBJ databases">
        <authorList>
            <person name="Evans L.H."/>
            <person name="Alamgir A."/>
            <person name="Owens N."/>
            <person name="Weber N.D."/>
            <person name="Virtaneva K."/>
            <person name="Barbian K."/>
            <person name="Babar A."/>
            <person name="Rosenke K."/>
        </authorList>
    </citation>
    <scope>NUCLEOTIDE SEQUENCE [LARGE SCALE GENOMIC DNA]</scope>
    <source>
        <strain evidence="2">S5</strain>
        <strain evidence="5">S5(T) (JCM 30642 \VKM B-2941)</strain>
    </source>
</reference>
<dbReference type="Proteomes" id="UP000187822">
    <property type="component" value="Chromosome I"/>
</dbReference>
<dbReference type="Gene3D" id="3.40.50.1100">
    <property type="match status" value="2"/>
</dbReference>
<dbReference type="SUPFAM" id="SSF53686">
    <property type="entry name" value="Tryptophan synthase beta subunit-like PLP-dependent enzymes"/>
    <property type="match status" value="1"/>
</dbReference>
<name>A0A1N5RZ65_9ARCH</name>
<gene>
    <name evidence="3" type="ORF">CPM_0012</name>
    <name evidence="2" type="ORF">CSP5_0012</name>
</gene>
<dbReference type="RefSeq" id="WP_021789609.1">
    <property type="nucleotide sequence ID" value="NZ_LT671858.1"/>
</dbReference>
<reference evidence="3" key="3">
    <citation type="submission" date="2016-06" db="EMBL/GenBank/DDBJ databases">
        <authorList>
            <person name="Olsen C.W."/>
            <person name="Carey S."/>
            <person name="Hinshaw L."/>
            <person name="Karasin A.I."/>
        </authorList>
    </citation>
    <scope>NUCLEOTIDE SEQUENCE [LARGE SCALE GENOMIC DNA]</scope>
    <source>
        <strain evidence="3">PM4</strain>
    </source>
</reference>
<dbReference type="EMBL" id="LT719092">
    <property type="protein sequence ID" value="SJK83916.1"/>
    <property type="molecule type" value="Genomic_DNA"/>
</dbReference>
<reference evidence="4" key="2">
    <citation type="submission" date="2016-06" db="EMBL/GenBank/DDBJ databases">
        <authorList>
            <person name="Toshchakov V.S."/>
        </authorList>
    </citation>
    <scope>NUCLEOTIDE SEQUENCE [LARGE SCALE GENOMIC DNA]</scope>
    <source>
        <strain>PM4 (JCM 30641</strain>
        <strain evidence="4">\VKM B-2940)</strain>
    </source>
</reference>
<dbReference type="OrthoDB" id="6371at2157"/>
<dbReference type="KEGG" id="cdiv:CPM_0012"/>
<dbReference type="InterPro" id="IPR001926">
    <property type="entry name" value="TrpB-like_PALP"/>
</dbReference>
<sequence>MEQITEEEKPPGLTPLFRARNIERFLKMNKIFFKFEGASITGTQKDRISSLHVRRAIELGYDTIAVATCGNYGASVSYFASAYKIKSVVAIPSFYTNARSDEIYGNGAKIIQKNMKYEDLVEYIKDKSRDENWYDCSPGSVNSIVDILGYESIANEIVQQLGHSPAYLAAPVGNGTTLAGIFSGFKKLYLRGMISNIPKFIASSTSLGNPIVYSWKHGFRKIQELEPSTIIETETNEPLVSFRAMDGQKALNAIYESKGVAIGVNDQEMVKFSRMIENQQSIQVLPASASALAAAHKNLNNRNVSGEVVAVLTGRGN</sequence>
<proteinExistence type="predicted"/>
<dbReference type="InterPro" id="IPR036052">
    <property type="entry name" value="TrpB-like_PALP_sf"/>
</dbReference>
<evidence type="ECO:0000313" key="4">
    <source>
        <dbReference type="Proteomes" id="UP000187822"/>
    </source>
</evidence>
<evidence type="ECO:0000259" key="1">
    <source>
        <dbReference type="Pfam" id="PF00291"/>
    </source>
</evidence>
<evidence type="ECO:0000313" key="5">
    <source>
        <dbReference type="Proteomes" id="UP000195607"/>
    </source>
</evidence>
<dbReference type="PANTHER" id="PTHR10314">
    <property type="entry name" value="CYSTATHIONINE BETA-SYNTHASE"/>
    <property type="match status" value="1"/>
</dbReference>
<evidence type="ECO:0000313" key="3">
    <source>
        <dbReference type="EMBL" id="SJK83916.1"/>
    </source>
</evidence>
<evidence type="ECO:0000313" key="2">
    <source>
        <dbReference type="EMBL" id="SIM29033.1"/>
    </source>
</evidence>
<dbReference type="EMBL" id="LT671858">
    <property type="protein sequence ID" value="SIM29033.1"/>
    <property type="molecule type" value="Genomic_DNA"/>
</dbReference>
<organism evidence="2 5">
    <name type="scientific">Cuniculiplasma divulgatum</name>
    <dbReference type="NCBI Taxonomy" id="1673428"/>
    <lineage>
        <taxon>Archaea</taxon>
        <taxon>Methanobacteriati</taxon>
        <taxon>Thermoplasmatota</taxon>
        <taxon>Thermoplasmata</taxon>
        <taxon>Thermoplasmatales</taxon>
        <taxon>Cuniculiplasmataceae</taxon>
        <taxon>Cuniculiplasma</taxon>
    </lineage>
</organism>
<accession>A0A1N5RZ65</accession>
<dbReference type="Proteomes" id="UP000195607">
    <property type="component" value="Chromosome I"/>
</dbReference>